<comment type="caution">
    <text evidence="11">The sequence shown here is derived from an EMBL/GenBank/DDBJ whole genome shotgun (WGS) entry which is preliminary data.</text>
</comment>
<evidence type="ECO:0000256" key="2">
    <source>
        <dbReference type="ARBA" id="ARBA00008685"/>
    </source>
</evidence>
<evidence type="ECO:0000256" key="3">
    <source>
        <dbReference type="ARBA" id="ARBA00022475"/>
    </source>
</evidence>
<dbReference type="Gene3D" id="1.10.287.70">
    <property type="match status" value="1"/>
</dbReference>
<keyword evidence="7" id="KW-0675">Receptor</keyword>
<accession>A0AAD8EF57</accession>
<dbReference type="Proteomes" id="UP001233999">
    <property type="component" value="Unassembled WGS sequence"/>
</dbReference>
<sequence>MSRYYTKTYTWVVPRSESRPHWSNITKVFKLNTWLFIVLSLIFVSASMKYINTSNRIDIFKCIFTSWGVFLNISVDEISRKTKVRIIFITWILITIALTTVFQAFMTSFFTDPGRMHQINTFNELEQTNLKLSLTEKILLHDNILYYTNISNFLMFPNDCTMLEFCFSNSNVAALTTEERFLYISWLYFRDVSTSLYHKFTEDGVSFHRTLNMYARNTFVEPVNKITISLVEGGIVNKIVETFLDPSGWIRGKRMGKTSMHDCEPMSMFHMTSPFMYLLFGYLLSITAFILEFVISR</sequence>
<evidence type="ECO:0000259" key="10">
    <source>
        <dbReference type="Pfam" id="PF00060"/>
    </source>
</evidence>
<keyword evidence="12" id="KW-1185">Reference proteome</keyword>
<evidence type="ECO:0000256" key="5">
    <source>
        <dbReference type="ARBA" id="ARBA00022989"/>
    </source>
</evidence>
<feature type="transmembrane region" description="Helical" evidence="9">
    <location>
        <begin position="57"/>
        <end position="75"/>
    </location>
</feature>
<keyword evidence="3" id="KW-1003">Cell membrane</keyword>
<reference evidence="11" key="1">
    <citation type="journal article" date="2023" name="IScience">
        <title>Live-bearing cockroach genome reveals convergent evolutionary mechanisms linked to viviparity in insects and beyond.</title>
        <authorList>
            <person name="Fouks B."/>
            <person name="Harrison M.C."/>
            <person name="Mikhailova A.A."/>
            <person name="Marchal E."/>
            <person name="English S."/>
            <person name="Carruthers M."/>
            <person name="Jennings E.C."/>
            <person name="Chiamaka E.L."/>
            <person name="Frigard R.A."/>
            <person name="Pippel M."/>
            <person name="Attardo G.M."/>
            <person name="Benoit J.B."/>
            <person name="Bornberg-Bauer E."/>
            <person name="Tobe S.S."/>
        </authorList>
    </citation>
    <scope>NUCLEOTIDE SEQUENCE</scope>
    <source>
        <strain evidence="11">Stay&amp;Tobe</strain>
    </source>
</reference>
<dbReference type="PANTHER" id="PTHR42643:SF24">
    <property type="entry name" value="IONOTROPIC RECEPTOR 60A"/>
    <property type="match status" value="1"/>
</dbReference>
<dbReference type="GO" id="GO:0005886">
    <property type="term" value="C:plasma membrane"/>
    <property type="evidence" value="ECO:0007669"/>
    <property type="project" value="UniProtKB-SubCell"/>
</dbReference>
<keyword evidence="6 9" id="KW-0472">Membrane</keyword>
<reference evidence="11" key="2">
    <citation type="submission" date="2023-05" db="EMBL/GenBank/DDBJ databases">
        <authorList>
            <person name="Fouks B."/>
        </authorList>
    </citation>
    <scope>NUCLEOTIDE SEQUENCE</scope>
    <source>
        <strain evidence="11">Stay&amp;Tobe</strain>
        <tissue evidence="11">Testes</tissue>
    </source>
</reference>
<comment type="similarity">
    <text evidence="2">Belongs to the glutamate-gated ion channel (TC 1.A.10.1) family.</text>
</comment>
<comment type="subcellular location">
    <subcellularLocation>
        <location evidence="1">Cell membrane</location>
        <topology evidence="1">Multi-pass membrane protein</topology>
    </subcellularLocation>
</comment>
<evidence type="ECO:0000256" key="7">
    <source>
        <dbReference type="ARBA" id="ARBA00023170"/>
    </source>
</evidence>
<dbReference type="InterPro" id="IPR052192">
    <property type="entry name" value="Insect_Ionotropic_Sensory_Rcpt"/>
</dbReference>
<dbReference type="AlphaFoldDB" id="A0AAD8EF57"/>
<protein>
    <recommendedName>
        <fullName evidence="10">Ionotropic glutamate receptor C-terminal domain-containing protein</fullName>
    </recommendedName>
</protein>
<evidence type="ECO:0000256" key="9">
    <source>
        <dbReference type="SAM" id="Phobius"/>
    </source>
</evidence>
<evidence type="ECO:0000256" key="4">
    <source>
        <dbReference type="ARBA" id="ARBA00022692"/>
    </source>
</evidence>
<dbReference type="InterPro" id="IPR001320">
    <property type="entry name" value="Iontro_rcpt_C"/>
</dbReference>
<feature type="transmembrane region" description="Helical" evidence="9">
    <location>
        <begin position="31"/>
        <end position="51"/>
    </location>
</feature>
<evidence type="ECO:0000256" key="1">
    <source>
        <dbReference type="ARBA" id="ARBA00004651"/>
    </source>
</evidence>
<evidence type="ECO:0000256" key="8">
    <source>
        <dbReference type="ARBA" id="ARBA00023180"/>
    </source>
</evidence>
<dbReference type="GO" id="GO:0015276">
    <property type="term" value="F:ligand-gated monoatomic ion channel activity"/>
    <property type="evidence" value="ECO:0007669"/>
    <property type="project" value="InterPro"/>
</dbReference>
<keyword evidence="8" id="KW-0325">Glycoprotein</keyword>
<dbReference type="Pfam" id="PF00060">
    <property type="entry name" value="Lig_chan"/>
    <property type="match status" value="1"/>
</dbReference>
<keyword evidence="4 9" id="KW-0812">Transmembrane</keyword>
<name>A0AAD8EF57_DIPPU</name>
<dbReference type="GO" id="GO:0050906">
    <property type="term" value="P:detection of stimulus involved in sensory perception"/>
    <property type="evidence" value="ECO:0007669"/>
    <property type="project" value="UniProtKB-ARBA"/>
</dbReference>
<evidence type="ECO:0000256" key="6">
    <source>
        <dbReference type="ARBA" id="ARBA00023136"/>
    </source>
</evidence>
<organism evidence="11 12">
    <name type="scientific">Diploptera punctata</name>
    <name type="common">Pacific beetle cockroach</name>
    <dbReference type="NCBI Taxonomy" id="6984"/>
    <lineage>
        <taxon>Eukaryota</taxon>
        <taxon>Metazoa</taxon>
        <taxon>Ecdysozoa</taxon>
        <taxon>Arthropoda</taxon>
        <taxon>Hexapoda</taxon>
        <taxon>Insecta</taxon>
        <taxon>Pterygota</taxon>
        <taxon>Neoptera</taxon>
        <taxon>Polyneoptera</taxon>
        <taxon>Dictyoptera</taxon>
        <taxon>Blattodea</taxon>
        <taxon>Blaberoidea</taxon>
        <taxon>Blaberidae</taxon>
        <taxon>Diplopterinae</taxon>
        <taxon>Diploptera</taxon>
    </lineage>
</organism>
<feature type="domain" description="Ionotropic glutamate receptor C-terminal" evidence="10">
    <location>
        <begin position="35"/>
        <end position="220"/>
    </location>
</feature>
<gene>
    <name evidence="11" type="ORF">L9F63_018530</name>
</gene>
<evidence type="ECO:0000313" key="12">
    <source>
        <dbReference type="Proteomes" id="UP001233999"/>
    </source>
</evidence>
<dbReference type="EMBL" id="JASPKZ010005712">
    <property type="protein sequence ID" value="KAJ9588103.1"/>
    <property type="molecule type" value="Genomic_DNA"/>
</dbReference>
<keyword evidence="5 9" id="KW-1133">Transmembrane helix</keyword>
<evidence type="ECO:0000313" key="11">
    <source>
        <dbReference type="EMBL" id="KAJ9588103.1"/>
    </source>
</evidence>
<dbReference type="PANTHER" id="PTHR42643">
    <property type="entry name" value="IONOTROPIC RECEPTOR 20A-RELATED"/>
    <property type="match status" value="1"/>
</dbReference>
<feature type="transmembrane region" description="Helical" evidence="9">
    <location>
        <begin position="87"/>
        <end position="106"/>
    </location>
</feature>
<proteinExistence type="inferred from homology"/>
<feature type="transmembrane region" description="Helical" evidence="9">
    <location>
        <begin position="275"/>
        <end position="295"/>
    </location>
</feature>